<dbReference type="GO" id="GO:0016757">
    <property type="term" value="F:glycosyltransferase activity"/>
    <property type="evidence" value="ECO:0007669"/>
    <property type="project" value="UniProtKB-KW"/>
</dbReference>
<keyword evidence="4" id="KW-0472">Membrane</keyword>
<keyword evidence="2" id="KW-0808">Transferase</keyword>
<evidence type="ECO:0000256" key="1">
    <source>
        <dbReference type="ARBA" id="ARBA00022676"/>
    </source>
</evidence>
<protein>
    <recommendedName>
        <fullName evidence="5">Glycosyltransferase 61 catalytic domain-containing protein</fullName>
    </recommendedName>
</protein>
<feature type="domain" description="Glycosyltransferase 61 catalytic" evidence="5">
    <location>
        <begin position="421"/>
        <end position="457"/>
    </location>
</feature>
<dbReference type="InterPro" id="IPR007657">
    <property type="entry name" value="Glycosyltransferase_61"/>
</dbReference>
<keyword evidence="4" id="KW-0812">Transmembrane</keyword>
<dbReference type="AlphaFoldDB" id="A0A7S0DM78"/>
<sequence>MLLGWVLTKEEERGKCRGVYIFISSFIRILRNARIGIRRCLLATVVLLIYLAPIHLQWNDFTNFKIPWCFISKKRNRILVQEIPQLNARRFLESPEDSETFRSGYSEGFPEFSGEFLESTSRDTCPMYHFQPEHEEREISPRIQGSGGYVAWASKKKKAPFTVQTNIEVDIWPQEKGGLAERGWNLYCKDREVKHYVFSNGVVIKQSNTRGQGLAFILTQPSTQYDNNVWHVLQDTGSMWCGVAIAERLAKDYNSILADGPPWEMEAILERSNPSNRSQAWNLNFLNSVFRKVTLAEDVRPKAYLAIRHWKMTPDKTYLCPFNRGGSIWYGQETGAVLLGAPQERYKMQRLAVVKRGLSQVKIPRICGKVIVLRRGCRPLKGKLEESRQFVDSETGTFDGILREFCRAGLNAHGACLSLRVTLAEQYKAIASASVLVSIHGAQLANLVWLSPGSAVVEITLRYGFCCKPLPPEYWYHSEKVCTGPCSPYPFLVYTHMAAQFGIKYYYYDPVYVEQETCENVIDRKRTMEETVECDKLTSRHVLVDSHNLAKAVRGVMTTVPGCVSTG</sequence>
<reference evidence="6" key="1">
    <citation type="submission" date="2021-01" db="EMBL/GenBank/DDBJ databases">
        <authorList>
            <person name="Corre E."/>
            <person name="Pelletier E."/>
            <person name="Niang G."/>
            <person name="Scheremetjew M."/>
            <person name="Finn R."/>
            <person name="Kale V."/>
            <person name="Holt S."/>
            <person name="Cochrane G."/>
            <person name="Meng A."/>
            <person name="Brown T."/>
            <person name="Cohen L."/>
        </authorList>
    </citation>
    <scope>NUCLEOTIDE SEQUENCE</scope>
    <source>
        <strain evidence="6">CCMP2058</strain>
    </source>
</reference>
<dbReference type="EMBL" id="HBEM01026919">
    <property type="protein sequence ID" value="CAD8459373.1"/>
    <property type="molecule type" value="Transcribed_RNA"/>
</dbReference>
<keyword evidence="1" id="KW-0328">Glycosyltransferase</keyword>
<organism evidence="6">
    <name type="scientific">Amorphochlora amoebiformis</name>
    <dbReference type="NCBI Taxonomy" id="1561963"/>
    <lineage>
        <taxon>Eukaryota</taxon>
        <taxon>Sar</taxon>
        <taxon>Rhizaria</taxon>
        <taxon>Cercozoa</taxon>
        <taxon>Chlorarachniophyceae</taxon>
        <taxon>Amorphochlora</taxon>
    </lineage>
</organism>
<evidence type="ECO:0000259" key="5">
    <source>
        <dbReference type="Pfam" id="PF04577"/>
    </source>
</evidence>
<keyword evidence="3" id="KW-0325">Glycoprotein</keyword>
<evidence type="ECO:0000256" key="3">
    <source>
        <dbReference type="ARBA" id="ARBA00023180"/>
    </source>
</evidence>
<evidence type="ECO:0000313" key="6">
    <source>
        <dbReference type="EMBL" id="CAD8459373.1"/>
    </source>
</evidence>
<evidence type="ECO:0000256" key="4">
    <source>
        <dbReference type="SAM" id="Phobius"/>
    </source>
</evidence>
<keyword evidence="4" id="KW-1133">Transmembrane helix</keyword>
<feature type="transmembrane region" description="Helical" evidence="4">
    <location>
        <begin position="40"/>
        <end position="58"/>
    </location>
</feature>
<evidence type="ECO:0000256" key="2">
    <source>
        <dbReference type="ARBA" id="ARBA00022679"/>
    </source>
</evidence>
<gene>
    <name evidence="6" type="ORF">LAMO00422_LOCUS18326</name>
</gene>
<accession>A0A7S0DM78</accession>
<dbReference type="InterPro" id="IPR049625">
    <property type="entry name" value="Glyco_transf_61_cat"/>
</dbReference>
<proteinExistence type="predicted"/>
<name>A0A7S0DM78_9EUKA</name>
<dbReference type="Pfam" id="PF04577">
    <property type="entry name" value="Glyco_transf_61"/>
    <property type="match status" value="1"/>
</dbReference>
<dbReference type="PANTHER" id="PTHR20961">
    <property type="entry name" value="GLYCOSYLTRANSFERASE"/>
    <property type="match status" value="1"/>
</dbReference>